<dbReference type="SUPFAM" id="SSF46785">
    <property type="entry name" value="Winged helix' DNA-binding domain"/>
    <property type="match status" value="1"/>
</dbReference>
<reference evidence="5 6" key="1">
    <citation type="submission" date="2020-08" db="EMBL/GenBank/DDBJ databases">
        <title>The genome sequence of type strain Novosphingobium flavum NBRC 111647.</title>
        <authorList>
            <person name="Liu Y."/>
        </authorList>
    </citation>
    <scope>NUCLEOTIDE SEQUENCE [LARGE SCALE GENOMIC DNA]</scope>
    <source>
        <strain evidence="5 6">NBRC 111647</strain>
    </source>
</reference>
<evidence type="ECO:0000256" key="3">
    <source>
        <dbReference type="ARBA" id="ARBA00023163"/>
    </source>
</evidence>
<dbReference type="PANTHER" id="PTHR43537">
    <property type="entry name" value="TRANSCRIPTIONAL REGULATOR, GNTR FAMILY"/>
    <property type="match status" value="1"/>
</dbReference>
<comment type="caution">
    <text evidence="5">The sequence shown here is derived from an EMBL/GenBank/DDBJ whole genome shotgun (WGS) entry which is preliminary data.</text>
</comment>
<dbReference type="InterPro" id="IPR036388">
    <property type="entry name" value="WH-like_DNA-bd_sf"/>
</dbReference>
<dbReference type="InterPro" id="IPR036390">
    <property type="entry name" value="WH_DNA-bd_sf"/>
</dbReference>
<dbReference type="InterPro" id="IPR008920">
    <property type="entry name" value="TF_FadR/GntR_C"/>
</dbReference>
<dbReference type="InterPro" id="IPR011711">
    <property type="entry name" value="GntR_C"/>
</dbReference>
<dbReference type="SUPFAM" id="SSF48008">
    <property type="entry name" value="GntR ligand-binding domain-like"/>
    <property type="match status" value="1"/>
</dbReference>
<dbReference type="Proteomes" id="UP000566813">
    <property type="component" value="Unassembled WGS sequence"/>
</dbReference>
<dbReference type="SMART" id="SM00345">
    <property type="entry name" value="HTH_GNTR"/>
    <property type="match status" value="1"/>
</dbReference>
<feature type="domain" description="HTH gntR-type" evidence="4">
    <location>
        <begin position="14"/>
        <end position="81"/>
    </location>
</feature>
<keyword evidence="6" id="KW-1185">Reference proteome</keyword>
<dbReference type="PROSITE" id="PS50949">
    <property type="entry name" value="HTH_GNTR"/>
    <property type="match status" value="1"/>
</dbReference>
<evidence type="ECO:0000259" key="4">
    <source>
        <dbReference type="PROSITE" id="PS50949"/>
    </source>
</evidence>
<dbReference type="SMART" id="SM00895">
    <property type="entry name" value="FCD"/>
    <property type="match status" value="1"/>
</dbReference>
<dbReference type="Gene3D" id="1.10.10.10">
    <property type="entry name" value="Winged helix-like DNA-binding domain superfamily/Winged helix DNA-binding domain"/>
    <property type="match status" value="1"/>
</dbReference>
<organism evidence="5 6">
    <name type="scientific">Novosphingobium flavum</name>
    <dbReference type="NCBI Taxonomy" id="1778672"/>
    <lineage>
        <taxon>Bacteria</taxon>
        <taxon>Pseudomonadati</taxon>
        <taxon>Pseudomonadota</taxon>
        <taxon>Alphaproteobacteria</taxon>
        <taxon>Sphingomonadales</taxon>
        <taxon>Sphingomonadaceae</taxon>
        <taxon>Novosphingobium</taxon>
    </lineage>
</organism>
<dbReference type="EMBL" id="JACLAW010000015">
    <property type="protein sequence ID" value="MBC2667133.1"/>
    <property type="molecule type" value="Genomic_DNA"/>
</dbReference>
<sequence length="244" mass="27175">MNELSAEGTTAFPTSVVAMLCVEIKKSILTGKYKPGLVLRQEDLAQQYDVSRVPLREAFSKLEAEGYLTLRPRRGYAVSSLNPDEISEVFDLRMLIESHAGQIATKNRTEEDVAEVLAIVETMDAMDPATEGYHDRWCDLNRQFHARLIRSCRRPRLLKLSQQLRDAVEPYIRLESSMTGYSAEPDSDHKEIVAAFAEGNAELVGALSAAHCGRTAARLLKVIRENEAAEAAGKVERPARKSRS</sequence>
<proteinExistence type="predicted"/>
<dbReference type="GO" id="GO:0003700">
    <property type="term" value="F:DNA-binding transcription factor activity"/>
    <property type="evidence" value="ECO:0007669"/>
    <property type="project" value="InterPro"/>
</dbReference>
<dbReference type="PRINTS" id="PR00035">
    <property type="entry name" value="HTHGNTR"/>
</dbReference>
<dbReference type="Gene3D" id="1.20.120.530">
    <property type="entry name" value="GntR ligand-binding domain-like"/>
    <property type="match status" value="1"/>
</dbReference>
<keyword evidence="2" id="KW-0238">DNA-binding</keyword>
<dbReference type="InterPro" id="IPR000524">
    <property type="entry name" value="Tscrpt_reg_HTH_GntR"/>
</dbReference>
<evidence type="ECO:0000256" key="1">
    <source>
        <dbReference type="ARBA" id="ARBA00023015"/>
    </source>
</evidence>
<dbReference type="RefSeq" id="WP_185665432.1">
    <property type="nucleotide sequence ID" value="NZ_JACLAW010000015.1"/>
</dbReference>
<gene>
    <name evidence="5" type="ORF">H7F51_16560</name>
</gene>
<keyword evidence="1" id="KW-0805">Transcription regulation</keyword>
<dbReference type="PANTHER" id="PTHR43537:SF5">
    <property type="entry name" value="UXU OPERON TRANSCRIPTIONAL REGULATOR"/>
    <property type="match status" value="1"/>
</dbReference>
<dbReference type="Pfam" id="PF07729">
    <property type="entry name" value="FCD"/>
    <property type="match status" value="1"/>
</dbReference>
<accession>A0A7X1FUB9</accession>
<dbReference type="CDD" id="cd07377">
    <property type="entry name" value="WHTH_GntR"/>
    <property type="match status" value="1"/>
</dbReference>
<evidence type="ECO:0000313" key="6">
    <source>
        <dbReference type="Proteomes" id="UP000566813"/>
    </source>
</evidence>
<keyword evidence="3" id="KW-0804">Transcription</keyword>
<evidence type="ECO:0000256" key="2">
    <source>
        <dbReference type="ARBA" id="ARBA00023125"/>
    </source>
</evidence>
<protein>
    <submittedName>
        <fullName evidence="5">GntR family transcriptional regulator</fullName>
    </submittedName>
</protein>
<dbReference type="AlphaFoldDB" id="A0A7X1FUB9"/>
<dbReference type="GO" id="GO:0003677">
    <property type="term" value="F:DNA binding"/>
    <property type="evidence" value="ECO:0007669"/>
    <property type="project" value="UniProtKB-KW"/>
</dbReference>
<dbReference type="Pfam" id="PF00392">
    <property type="entry name" value="GntR"/>
    <property type="match status" value="1"/>
</dbReference>
<evidence type="ECO:0000313" key="5">
    <source>
        <dbReference type="EMBL" id="MBC2667133.1"/>
    </source>
</evidence>
<name>A0A7X1FUB9_9SPHN</name>